<accession>A0ABS8YX94</accession>
<comment type="caution">
    <text evidence="2">The sequence shown here is derived from an EMBL/GenBank/DDBJ whole genome shotgun (WGS) entry which is preliminary data.</text>
</comment>
<evidence type="ECO:0000256" key="1">
    <source>
        <dbReference type="SAM" id="Phobius"/>
    </source>
</evidence>
<dbReference type="InterPro" id="IPR029058">
    <property type="entry name" value="AB_hydrolase_fold"/>
</dbReference>
<keyword evidence="1" id="KW-0472">Membrane</keyword>
<evidence type="ECO:0000313" key="2">
    <source>
        <dbReference type="EMBL" id="MCE5973187.1"/>
    </source>
</evidence>
<evidence type="ECO:0000313" key="3">
    <source>
        <dbReference type="Proteomes" id="UP001521181"/>
    </source>
</evidence>
<dbReference type="InterPro" id="IPR007398">
    <property type="entry name" value="BioG"/>
</dbReference>
<organism evidence="2 3">
    <name type="scientific">Rhodobacter flavimaris</name>
    <dbReference type="NCBI Taxonomy" id="2907145"/>
    <lineage>
        <taxon>Bacteria</taxon>
        <taxon>Pseudomonadati</taxon>
        <taxon>Pseudomonadota</taxon>
        <taxon>Alphaproteobacteria</taxon>
        <taxon>Rhodobacterales</taxon>
        <taxon>Rhodobacter group</taxon>
        <taxon>Rhodobacter</taxon>
    </lineage>
</organism>
<protein>
    <submittedName>
        <fullName evidence="2">DUF452 family protein</fullName>
    </submittedName>
</protein>
<name>A0ABS8YX94_9RHOB</name>
<keyword evidence="3" id="KW-1185">Reference proteome</keyword>
<dbReference type="Proteomes" id="UP001521181">
    <property type="component" value="Unassembled WGS sequence"/>
</dbReference>
<keyword evidence="1" id="KW-0812">Transmembrane</keyword>
<dbReference type="EMBL" id="JAJUOS010000004">
    <property type="protein sequence ID" value="MCE5973187.1"/>
    <property type="molecule type" value="Genomic_DNA"/>
</dbReference>
<proteinExistence type="predicted"/>
<dbReference type="SUPFAM" id="SSF53474">
    <property type="entry name" value="alpha/beta-Hydrolases"/>
    <property type="match status" value="1"/>
</dbReference>
<dbReference type="RefSeq" id="WP_233676191.1">
    <property type="nucleotide sequence ID" value="NZ_JAJUOS010000004.1"/>
</dbReference>
<reference evidence="2 3" key="1">
    <citation type="submission" date="2021-12" db="EMBL/GenBank/DDBJ databases">
        <title>Sinirhodobacter sp. WL0062 is a bacterium isolated from seawater.</title>
        <authorList>
            <person name="Wang L."/>
            <person name="He W."/>
            <person name="Zhang D.-F."/>
        </authorList>
    </citation>
    <scope>NUCLEOTIDE SEQUENCE [LARGE SCALE GENOMIC DNA]</scope>
    <source>
        <strain evidence="2 3">WL0062</strain>
    </source>
</reference>
<keyword evidence="1" id="KW-1133">Transmembrane helix</keyword>
<feature type="transmembrane region" description="Helical" evidence="1">
    <location>
        <begin position="58"/>
        <end position="76"/>
    </location>
</feature>
<sequence>MRRHWLARAGSDELTLVFAGWGLGAAPFAGLTGAADVLVVDDYTTLDDPLPEVTGYARLRLLAYSFGVASAAHWLARADVRPARLVAVNGTLHPADPQRGIAPEMIAATADGLNADSFARFCRRAGLTGPAPTIDHRAAAAELCAIAARGAAPETPFDRVWIADADRIIPTAAQVVAWHDQAEAVRRIPGGHVPFRPGQSWQEWFA</sequence>
<gene>
    <name evidence="2" type="ORF">LZA78_06830</name>
</gene>
<dbReference type="Gene3D" id="3.40.50.1820">
    <property type="entry name" value="alpha/beta hydrolase"/>
    <property type="match status" value="1"/>
</dbReference>
<dbReference type="Pfam" id="PF04301">
    <property type="entry name" value="BioG"/>
    <property type="match status" value="1"/>
</dbReference>